<evidence type="ECO:0000256" key="6">
    <source>
        <dbReference type="HAMAP-Rule" id="MF_00031"/>
    </source>
</evidence>
<keyword evidence="8" id="KW-0347">Helicase</keyword>
<evidence type="ECO:0000259" key="7">
    <source>
        <dbReference type="SMART" id="SM00278"/>
    </source>
</evidence>
<keyword evidence="1 6" id="KW-0963">Cytoplasm</keyword>
<dbReference type="SMART" id="SM00278">
    <property type="entry name" value="HhH1"/>
    <property type="match status" value="2"/>
</dbReference>
<keyword evidence="3 6" id="KW-0238">DNA-binding</keyword>
<keyword evidence="4 6" id="KW-0233">DNA recombination</keyword>
<dbReference type="InterPro" id="IPR000085">
    <property type="entry name" value="RuvA"/>
</dbReference>
<dbReference type="Pfam" id="PF07499">
    <property type="entry name" value="RuvA_C"/>
    <property type="match status" value="1"/>
</dbReference>
<dbReference type="Pfam" id="PF14520">
    <property type="entry name" value="HHH_5"/>
    <property type="match status" value="1"/>
</dbReference>
<organism evidence="8">
    <name type="scientific">Magnetospirillum gryphiswaldense</name>
    <dbReference type="NCBI Taxonomy" id="55518"/>
    <lineage>
        <taxon>Bacteria</taxon>
        <taxon>Pseudomonadati</taxon>
        <taxon>Pseudomonadota</taxon>
        <taxon>Alphaproteobacteria</taxon>
        <taxon>Rhodospirillales</taxon>
        <taxon>Rhodospirillaceae</taxon>
        <taxon>Magnetospirillum</taxon>
    </lineage>
</organism>
<comment type="subunit">
    <text evidence="6">Homotetramer. Forms an RuvA(8)-RuvB(12)-Holliday junction (HJ) complex. HJ DNA is sandwiched between 2 RuvA tetramers; dsDNA enters through RuvA and exits via RuvB. An RuvB hexamer assembles on each DNA strand where it exits the tetramer. Each RuvB hexamer is contacted by two RuvA subunits (via domain III) on 2 adjacent RuvB subunits; this complex drives branch migration. In the full resolvosome a probable DNA-RuvA(4)-RuvB(12)-RuvC(2) complex forms which resolves the HJ.</text>
</comment>
<evidence type="ECO:0000256" key="5">
    <source>
        <dbReference type="ARBA" id="ARBA00023204"/>
    </source>
</evidence>
<protein>
    <recommendedName>
        <fullName evidence="6">Holliday junction branch migration complex subunit RuvA</fullName>
    </recommendedName>
</protein>
<comment type="subcellular location">
    <subcellularLocation>
        <location evidence="6">Cytoplasm</location>
    </subcellularLocation>
</comment>
<dbReference type="GO" id="GO:0005524">
    <property type="term" value="F:ATP binding"/>
    <property type="evidence" value="ECO:0007669"/>
    <property type="project" value="InterPro"/>
</dbReference>
<evidence type="ECO:0000256" key="2">
    <source>
        <dbReference type="ARBA" id="ARBA00022763"/>
    </source>
</evidence>
<dbReference type="InterPro" id="IPR036267">
    <property type="entry name" value="RuvA_C_sf"/>
</dbReference>
<dbReference type="InterPro" id="IPR012340">
    <property type="entry name" value="NA-bd_OB-fold"/>
</dbReference>
<dbReference type="SUPFAM" id="SSF50249">
    <property type="entry name" value="Nucleic acid-binding proteins"/>
    <property type="match status" value="1"/>
</dbReference>
<comment type="domain">
    <text evidence="6">Has three domains with a flexible linker between the domains II and III and assumes an 'L' shape. Domain III is highly mobile and contacts RuvB.</text>
</comment>
<dbReference type="CDD" id="cd14332">
    <property type="entry name" value="UBA_RuvA_C"/>
    <property type="match status" value="1"/>
</dbReference>
<comment type="caution">
    <text evidence="6">Lacks conserved residue(s) required for the propagation of feature annotation.</text>
</comment>
<dbReference type="InterPro" id="IPR011114">
    <property type="entry name" value="RuvA_C"/>
</dbReference>
<dbReference type="InterPro" id="IPR010994">
    <property type="entry name" value="RuvA_2-like"/>
</dbReference>
<dbReference type="InterPro" id="IPR013849">
    <property type="entry name" value="DNA_helicase_Holl-junc_RuvA_I"/>
</dbReference>
<dbReference type="AlphaFoldDB" id="A4TWH0"/>
<dbReference type="EMBL" id="CU459003">
    <property type="protein sequence ID" value="CAM74977.1"/>
    <property type="molecule type" value="Genomic_DNA"/>
</dbReference>
<name>A4TWH0_9PROT</name>
<dbReference type="GO" id="GO:0016787">
    <property type="term" value="F:hydrolase activity"/>
    <property type="evidence" value="ECO:0007669"/>
    <property type="project" value="UniProtKB-KW"/>
</dbReference>
<dbReference type="RefSeq" id="WP_106001545.1">
    <property type="nucleotide sequence ID" value="NZ_CP027527.1"/>
</dbReference>
<dbReference type="SUPFAM" id="SSF47781">
    <property type="entry name" value="RuvA domain 2-like"/>
    <property type="match status" value="1"/>
</dbReference>
<feature type="domain" description="Helix-hairpin-helix DNA-binding motif class 1" evidence="7">
    <location>
        <begin position="72"/>
        <end position="91"/>
    </location>
</feature>
<dbReference type="GO" id="GO:0009379">
    <property type="term" value="C:Holliday junction helicase complex"/>
    <property type="evidence" value="ECO:0007669"/>
    <property type="project" value="InterPro"/>
</dbReference>
<dbReference type="GO" id="GO:0048476">
    <property type="term" value="C:Holliday junction resolvase complex"/>
    <property type="evidence" value="ECO:0007669"/>
    <property type="project" value="UniProtKB-UniRule"/>
</dbReference>
<sequence length="209" mass="21945">MIAKLKGLIDSLGDDFTVVDVGGVGYLVFCSGRTLGRLQVGIAAALHVETHVREDHIHLYGFLEPGERDWFNLLITVQGVGAKVALAILSVATPEQLLQTIAAQDKVMLTRASGVGPKLALRILTELKDKAGKMSLGGFASSAGTAAISTPVGDGGLMEDAISALVNLGYKRLEAFEAVGIVAKELGEGADSSTLIRHALKRLGKDLVR</sequence>
<dbReference type="GO" id="GO:0009378">
    <property type="term" value="F:four-way junction helicase activity"/>
    <property type="evidence" value="ECO:0007669"/>
    <property type="project" value="InterPro"/>
</dbReference>
<keyword evidence="2 6" id="KW-0227">DNA damage</keyword>
<evidence type="ECO:0000313" key="8">
    <source>
        <dbReference type="EMBL" id="CAM74977.1"/>
    </source>
</evidence>
<keyword evidence="8" id="KW-0547">Nucleotide-binding</keyword>
<keyword evidence="5 6" id="KW-0234">DNA repair</keyword>
<dbReference type="Gene3D" id="1.10.150.20">
    <property type="entry name" value="5' to 3' exonuclease, C-terminal subdomain"/>
    <property type="match status" value="1"/>
</dbReference>
<evidence type="ECO:0000256" key="3">
    <source>
        <dbReference type="ARBA" id="ARBA00023125"/>
    </source>
</evidence>
<comment type="similarity">
    <text evidence="6">Belongs to the RuvA family.</text>
</comment>
<gene>
    <name evidence="6 8" type="primary">ruvA</name>
    <name evidence="8" type="ORF">MGR_3764</name>
</gene>
<dbReference type="InterPro" id="IPR003583">
    <property type="entry name" value="Hlx-hairpin-Hlx_DNA-bd_motif"/>
</dbReference>
<dbReference type="Pfam" id="PF01330">
    <property type="entry name" value="RuvA_N"/>
    <property type="match status" value="1"/>
</dbReference>
<accession>A4TWH0</accession>
<keyword evidence="8" id="KW-0067">ATP-binding</keyword>
<feature type="region of interest" description="Domain III" evidence="6">
    <location>
        <begin position="158"/>
        <end position="209"/>
    </location>
</feature>
<feature type="domain" description="Helix-hairpin-helix DNA-binding motif class 1" evidence="7">
    <location>
        <begin position="107"/>
        <end position="126"/>
    </location>
</feature>
<dbReference type="NCBIfam" id="TIGR00084">
    <property type="entry name" value="ruvA"/>
    <property type="match status" value="1"/>
</dbReference>
<evidence type="ECO:0000256" key="1">
    <source>
        <dbReference type="ARBA" id="ARBA00022490"/>
    </source>
</evidence>
<dbReference type="Gene3D" id="1.10.8.10">
    <property type="entry name" value="DNA helicase RuvA subunit, C-terminal domain"/>
    <property type="match status" value="1"/>
</dbReference>
<evidence type="ECO:0000256" key="4">
    <source>
        <dbReference type="ARBA" id="ARBA00023172"/>
    </source>
</evidence>
<dbReference type="GO" id="GO:0005737">
    <property type="term" value="C:cytoplasm"/>
    <property type="evidence" value="ECO:0007669"/>
    <property type="project" value="UniProtKB-SubCell"/>
</dbReference>
<dbReference type="GO" id="GO:0000400">
    <property type="term" value="F:four-way junction DNA binding"/>
    <property type="evidence" value="ECO:0007669"/>
    <property type="project" value="UniProtKB-UniRule"/>
</dbReference>
<dbReference type="GO" id="GO:0006310">
    <property type="term" value="P:DNA recombination"/>
    <property type="evidence" value="ECO:0007669"/>
    <property type="project" value="UniProtKB-UniRule"/>
</dbReference>
<dbReference type="Gene3D" id="2.40.50.140">
    <property type="entry name" value="Nucleic acid-binding proteins"/>
    <property type="match status" value="1"/>
</dbReference>
<keyword evidence="8" id="KW-0378">Hydrolase</keyword>
<comment type="function">
    <text evidence="6">The RuvA-RuvB-RuvC complex processes Holliday junction (HJ) DNA during genetic recombination and DNA repair, while the RuvA-RuvB complex plays an important role in the rescue of blocked DNA replication forks via replication fork reversal (RFR). RuvA specifically binds to HJ cruciform DNA, conferring on it an open structure. The RuvB hexamer acts as an ATP-dependent pump, pulling dsDNA into and through the RuvAB complex. HJ branch migration allows RuvC to scan DNA until it finds its consensus sequence, where it cleaves and resolves the cruciform DNA.</text>
</comment>
<proteinExistence type="inferred from homology"/>
<dbReference type="HAMAP" id="MF_00031">
    <property type="entry name" value="DNA_HJ_migration_RuvA"/>
    <property type="match status" value="1"/>
</dbReference>
<reference evidence="8" key="1">
    <citation type="journal article" date="2007" name="J. Bacteriol.">
        <title>Comparative genome analysis of four magnetotactic bacteria reveals a complex set of group-specific genes implicated in magnetosome biomineralization and function.</title>
        <authorList>
            <person name="Richter M."/>
            <person name="Kube M."/>
            <person name="Bazylinski D.A."/>
            <person name="Lombardot T."/>
            <person name="Gloeckner F.O."/>
            <person name="Reinhardt R."/>
            <person name="Schueler D."/>
        </authorList>
    </citation>
    <scope>NUCLEOTIDE SEQUENCE</scope>
    <source>
        <strain evidence="8">MSR-1</strain>
    </source>
</reference>
<dbReference type="SUPFAM" id="SSF46929">
    <property type="entry name" value="DNA helicase RuvA subunit, C-terminal domain"/>
    <property type="match status" value="1"/>
</dbReference>
<dbReference type="GO" id="GO:0006281">
    <property type="term" value="P:DNA repair"/>
    <property type="evidence" value="ECO:0007669"/>
    <property type="project" value="UniProtKB-UniRule"/>
</dbReference>